<evidence type="ECO:0000313" key="2">
    <source>
        <dbReference type="Proteomes" id="UP000634134"/>
    </source>
</evidence>
<dbReference type="EMBL" id="JACYGY010000002">
    <property type="protein sequence ID" value="MBE9465420.1"/>
    <property type="molecule type" value="Genomic_DNA"/>
</dbReference>
<gene>
    <name evidence="1" type="ORF">IEE83_26355</name>
</gene>
<proteinExistence type="predicted"/>
<accession>A0ABR9WIV4</accession>
<evidence type="ECO:0008006" key="3">
    <source>
        <dbReference type="Google" id="ProtNLM"/>
    </source>
</evidence>
<dbReference type="Proteomes" id="UP000634134">
    <property type="component" value="Unassembled WGS sequence"/>
</dbReference>
<reference evidence="2" key="1">
    <citation type="submission" date="2023-07" db="EMBL/GenBank/DDBJ databases">
        <title>Dyadobacter sp. nov 'subterranea' isolated from contaminted grondwater.</title>
        <authorList>
            <person name="Szabo I."/>
            <person name="Al-Omari J."/>
            <person name="Szerdahelyi S.G."/>
            <person name="Rado J."/>
        </authorList>
    </citation>
    <scope>NUCLEOTIDE SEQUENCE [LARGE SCALE GENOMIC DNA]</scope>
    <source>
        <strain evidence="2">UP-52</strain>
    </source>
</reference>
<keyword evidence="2" id="KW-1185">Reference proteome</keyword>
<name>A0ABR9WIV4_9BACT</name>
<evidence type="ECO:0000313" key="1">
    <source>
        <dbReference type="EMBL" id="MBE9465420.1"/>
    </source>
</evidence>
<dbReference type="RefSeq" id="WP_194123719.1">
    <property type="nucleotide sequence ID" value="NZ_JACYGY010000002.1"/>
</dbReference>
<protein>
    <recommendedName>
        <fullName evidence="3">Transposase (putative) YhgA-like domain-containing protein</fullName>
    </recommendedName>
</protein>
<organism evidence="1 2">
    <name type="scientific">Dyadobacter subterraneus</name>
    <dbReference type="NCBI Taxonomy" id="2773304"/>
    <lineage>
        <taxon>Bacteria</taxon>
        <taxon>Pseudomonadati</taxon>
        <taxon>Bacteroidota</taxon>
        <taxon>Cytophagia</taxon>
        <taxon>Cytophagales</taxon>
        <taxon>Spirosomataceae</taxon>
        <taxon>Dyadobacter</taxon>
    </lineage>
</organism>
<dbReference type="PANTHER" id="PTHR35586:SF1">
    <property type="entry name" value="SLL1691 PROTEIN"/>
    <property type="match status" value="1"/>
</dbReference>
<sequence>MKRNDTLWKGILENIFTDFLKFFFKDAETLFDLEKGFEFLDKELEQLFPSEQVKDPKFVDKLVKVFSKTGDEKWILVHIEVQGYEDKKFGERMFTYFYRILDRYEKRITSIALFTDADKDFNPSVYEYEYLGTKLTFQFNSYKIID</sequence>
<comment type="caution">
    <text evidence="1">The sequence shown here is derived from an EMBL/GenBank/DDBJ whole genome shotgun (WGS) entry which is preliminary data.</text>
</comment>
<dbReference type="PANTHER" id="PTHR35586">
    <property type="entry name" value="SLL1691 PROTEIN"/>
    <property type="match status" value="1"/>
</dbReference>